<sequence length="376" mass="43095">MSKLLPLALIVCFIISCSSPKSTFDKGNYDKAFQQSISRLQKDPKDKKASAVVREAYHFAQEDHLLTIKQAKLSNDIYRWETVVREYQSLNNMVQLLRHCPAALKLITNFNDYTNEENEARISGAQVRYELGNRALAAGDRQAAKDAYYHFLAANDLSGGDFKDALKLAEDARWAATLKVVVEDIPVRSQKFSLSDAYFREQVGKYLGNLSNQRNAFVAFYPPEEFNKTGLKQPDQILQFAFDEYIVGNTFVKENNFEAKSDTVVVGKLEGKEIKGIVKAKVSIFRKEVSTSGMLNIRMIDPHNNQVINQDQIPGTFVWAYEWGSYRGDERALTKNQREICKRRELLPPPPQDLFLEFTKPIYDQLTNKLKRYYVN</sequence>
<organism evidence="2 3">
    <name type="scientific">Solitalea koreensis</name>
    <dbReference type="NCBI Taxonomy" id="543615"/>
    <lineage>
        <taxon>Bacteria</taxon>
        <taxon>Pseudomonadati</taxon>
        <taxon>Bacteroidota</taxon>
        <taxon>Sphingobacteriia</taxon>
        <taxon>Sphingobacteriales</taxon>
        <taxon>Sphingobacteriaceae</taxon>
        <taxon>Solitalea</taxon>
    </lineage>
</organism>
<dbReference type="AlphaFoldDB" id="A0A521CAV5"/>
<gene>
    <name evidence="2" type="ORF">SAMN06265350_103296</name>
</gene>
<dbReference type="PROSITE" id="PS51257">
    <property type="entry name" value="PROKAR_LIPOPROTEIN"/>
    <property type="match status" value="1"/>
</dbReference>
<protein>
    <recommendedName>
        <fullName evidence="4">Tetratricopeptide repeat-containing protein</fullName>
    </recommendedName>
</protein>
<feature type="chain" id="PRO_5022005308" description="Tetratricopeptide repeat-containing protein" evidence="1">
    <location>
        <begin position="24"/>
        <end position="376"/>
    </location>
</feature>
<evidence type="ECO:0000256" key="1">
    <source>
        <dbReference type="SAM" id="SignalP"/>
    </source>
</evidence>
<dbReference type="OrthoDB" id="1489643at2"/>
<reference evidence="2 3" key="1">
    <citation type="submission" date="2017-05" db="EMBL/GenBank/DDBJ databases">
        <authorList>
            <person name="Varghese N."/>
            <person name="Submissions S."/>
        </authorList>
    </citation>
    <scope>NUCLEOTIDE SEQUENCE [LARGE SCALE GENOMIC DNA]</scope>
    <source>
        <strain evidence="2 3">DSM 21342</strain>
    </source>
</reference>
<proteinExistence type="predicted"/>
<feature type="signal peptide" evidence="1">
    <location>
        <begin position="1"/>
        <end position="23"/>
    </location>
</feature>
<dbReference type="RefSeq" id="WP_142602711.1">
    <property type="nucleotide sequence ID" value="NZ_FXSZ01000003.1"/>
</dbReference>
<keyword evidence="3" id="KW-1185">Reference proteome</keyword>
<evidence type="ECO:0008006" key="4">
    <source>
        <dbReference type="Google" id="ProtNLM"/>
    </source>
</evidence>
<dbReference type="Proteomes" id="UP000315971">
    <property type="component" value="Unassembled WGS sequence"/>
</dbReference>
<evidence type="ECO:0000313" key="2">
    <source>
        <dbReference type="EMBL" id="SMO55890.1"/>
    </source>
</evidence>
<dbReference type="EMBL" id="FXSZ01000003">
    <property type="protein sequence ID" value="SMO55890.1"/>
    <property type="molecule type" value="Genomic_DNA"/>
</dbReference>
<evidence type="ECO:0000313" key="3">
    <source>
        <dbReference type="Proteomes" id="UP000315971"/>
    </source>
</evidence>
<accession>A0A521CAV5</accession>
<name>A0A521CAV5_9SPHI</name>
<keyword evidence="1" id="KW-0732">Signal</keyword>